<protein>
    <recommendedName>
        <fullName evidence="8">Fork-head domain-containing protein</fullName>
    </recommendedName>
</protein>
<proteinExistence type="predicted"/>
<evidence type="ECO:0000256" key="3">
    <source>
        <dbReference type="ARBA" id="ARBA00023125"/>
    </source>
</evidence>
<keyword evidence="1" id="KW-0217">Developmental protein</keyword>
<evidence type="ECO:0000256" key="6">
    <source>
        <dbReference type="PROSITE-ProRule" id="PRU00089"/>
    </source>
</evidence>
<dbReference type="GO" id="GO:0005634">
    <property type="term" value="C:nucleus"/>
    <property type="evidence" value="ECO:0007669"/>
    <property type="project" value="UniProtKB-SubCell"/>
</dbReference>
<dbReference type="InterPro" id="IPR036390">
    <property type="entry name" value="WH_DNA-bd_sf"/>
</dbReference>
<evidence type="ECO:0000256" key="7">
    <source>
        <dbReference type="SAM" id="MobiDB-lite"/>
    </source>
</evidence>
<evidence type="ECO:0000256" key="5">
    <source>
        <dbReference type="ARBA" id="ARBA00023242"/>
    </source>
</evidence>
<dbReference type="AlphaFoldDB" id="A0A482WL52"/>
<sequence>MDMYLSPPDSFNLQEMLDCDIKCEMGDGFGLDCDLPPLDLEDESHHAWIHGNSNSSFELDFFGTDSSASLMVNPHTIMPLPTLQVAQQQLMKQEIVAADDDDDEAEAAEEDEEEEEDDDDDEDYEDVKPAYNGGSRTMKVDPLKLSLNNSATKSNNNLTPNGVIKSEAAASPYTPSVKRKRPIVNSRKQLCLNEAMLYPKPAYSYSCLIALALKNSPSGSLPVSEIYNFMW</sequence>
<feature type="region of interest" description="Disordered" evidence="7">
    <location>
        <begin position="99"/>
        <end position="139"/>
    </location>
</feature>
<dbReference type="GO" id="GO:0000981">
    <property type="term" value="F:DNA-binding transcription factor activity, RNA polymerase II-specific"/>
    <property type="evidence" value="ECO:0007669"/>
    <property type="project" value="TreeGrafter"/>
</dbReference>
<feature type="domain" description="Fork-head" evidence="8">
    <location>
        <begin position="200"/>
        <end position="231"/>
    </location>
</feature>
<dbReference type="Pfam" id="PF00250">
    <property type="entry name" value="Forkhead"/>
    <property type="match status" value="1"/>
</dbReference>
<evidence type="ECO:0000313" key="10">
    <source>
        <dbReference type="Proteomes" id="UP000291343"/>
    </source>
</evidence>
<evidence type="ECO:0000256" key="1">
    <source>
        <dbReference type="ARBA" id="ARBA00022473"/>
    </source>
</evidence>
<feature type="compositionally biased region" description="Acidic residues" evidence="7">
    <location>
        <begin position="99"/>
        <end position="125"/>
    </location>
</feature>
<dbReference type="InParanoid" id="A0A482WL52"/>
<keyword evidence="5 6" id="KW-0539">Nucleus</keyword>
<dbReference type="STRING" id="195883.A0A482WL52"/>
<feature type="DNA-binding region" description="Fork-head" evidence="6">
    <location>
        <begin position="200"/>
        <end position="231"/>
    </location>
</feature>
<comment type="caution">
    <text evidence="9">The sequence shown here is derived from an EMBL/GenBank/DDBJ whole genome shotgun (WGS) entry which is preliminary data.</text>
</comment>
<organism evidence="9 10">
    <name type="scientific">Laodelphax striatellus</name>
    <name type="common">Small brown planthopper</name>
    <name type="synonym">Delphax striatella</name>
    <dbReference type="NCBI Taxonomy" id="195883"/>
    <lineage>
        <taxon>Eukaryota</taxon>
        <taxon>Metazoa</taxon>
        <taxon>Ecdysozoa</taxon>
        <taxon>Arthropoda</taxon>
        <taxon>Hexapoda</taxon>
        <taxon>Insecta</taxon>
        <taxon>Pterygota</taxon>
        <taxon>Neoptera</taxon>
        <taxon>Paraneoptera</taxon>
        <taxon>Hemiptera</taxon>
        <taxon>Auchenorrhyncha</taxon>
        <taxon>Fulgoroidea</taxon>
        <taxon>Delphacidae</taxon>
        <taxon>Criomorphinae</taxon>
        <taxon>Laodelphax</taxon>
    </lineage>
</organism>
<dbReference type="SMR" id="A0A482WL52"/>
<dbReference type="OrthoDB" id="10070006at2759"/>
<evidence type="ECO:0000256" key="2">
    <source>
        <dbReference type="ARBA" id="ARBA00023015"/>
    </source>
</evidence>
<dbReference type="InterPro" id="IPR036388">
    <property type="entry name" value="WH-like_DNA-bd_sf"/>
</dbReference>
<dbReference type="EMBL" id="QKKF02032379">
    <property type="protein sequence ID" value="RZF34223.1"/>
    <property type="molecule type" value="Genomic_DNA"/>
</dbReference>
<dbReference type="PANTHER" id="PTHR46721:SF3">
    <property type="entry name" value="FORKHEAD BOX N1"/>
    <property type="match status" value="1"/>
</dbReference>
<keyword evidence="2" id="KW-0805">Transcription regulation</keyword>
<dbReference type="GO" id="GO:0000976">
    <property type="term" value="F:transcription cis-regulatory region binding"/>
    <property type="evidence" value="ECO:0007669"/>
    <property type="project" value="TreeGrafter"/>
</dbReference>
<evidence type="ECO:0000313" key="9">
    <source>
        <dbReference type="EMBL" id="RZF34223.1"/>
    </source>
</evidence>
<keyword evidence="10" id="KW-1185">Reference proteome</keyword>
<reference evidence="9 10" key="1">
    <citation type="journal article" date="2017" name="Gigascience">
        <title>Genome sequence of the small brown planthopper, Laodelphax striatellus.</title>
        <authorList>
            <person name="Zhu J."/>
            <person name="Jiang F."/>
            <person name="Wang X."/>
            <person name="Yang P."/>
            <person name="Bao Y."/>
            <person name="Zhao W."/>
            <person name="Wang W."/>
            <person name="Lu H."/>
            <person name="Wang Q."/>
            <person name="Cui N."/>
            <person name="Li J."/>
            <person name="Chen X."/>
            <person name="Luo L."/>
            <person name="Yu J."/>
            <person name="Kang L."/>
            <person name="Cui F."/>
        </authorList>
    </citation>
    <scope>NUCLEOTIDE SEQUENCE [LARGE SCALE GENOMIC DNA]</scope>
    <source>
        <strain evidence="9">Lst14</strain>
    </source>
</reference>
<dbReference type="InterPro" id="IPR049624">
    <property type="entry name" value="FOXN1_4"/>
</dbReference>
<accession>A0A482WL52</accession>
<dbReference type="Proteomes" id="UP000291343">
    <property type="component" value="Unassembled WGS sequence"/>
</dbReference>
<comment type="subcellular location">
    <subcellularLocation>
        <location evidence="6">Nucleus</location>
    </subcellularLocation>
</comment>
<dbReference type="SUPFAM" id="SSF46785">
    <property type="entry name" value="Winged helix' DNA-binding domain"/>
    <property type="match status" value="1"/>
</dbReference>
<dbReference type="Gene3D" id="1.10.10.10">
    <property type="entry name" value="Winged helix-like DNA-binding domain superfamily/Winged helix DNA-binding domain"/>
    <property type="match status" value="1"/>
</dbReference>
<dbReference type="PROSITE" id="PS50039">
    <property type="entry name" value="FORK_HEAD_3"/>
    <property type="match status" value="1"/>
</dbReference>
<evidence type="ECO:0000259" key="8">
    <source>
        <dbReference type="PROSITE" id="PS50039"/>
    </source>
</evidence>
<keyword evidence="3 6" id="KW-0238">DNA-binding</keyword>
<name>A0A482WL52_LAOST</name>
<keyword evidence="4" id="KW-0804">Transcription</keyword>
<gene>
    <name evidence="9" type="ORF">LSTR_LSTR010543</name>
</gene>
<dbReference type="InterPro" id="IPR001766">
    <property type="entry name" value="Fork_head_dom"/>
</dbReference>
<evidence type="ECO:0000256" key="4">
    <source>
        <dbReference type="ARBA" id="ARBA00023163"/>
    </source>
</evidence>
<dbReference type="PANTHER" id="PTHR46721">
    <property type="entry name" value="FORKHEAD BOX PROTEIN N1"/>
    <property type="match status" value="1"/>
</dbReference>